<dbReference type="PROSITE" id="PS51140">
    <property type="entry name" value="CUE"/>
    <property type="match status" value="1"/>
</dbReference>
<keyword evidence="6" id="KW-0067">ATP-binding</keyword>
<dbReference type="InterPro" id="IPR014001">
    <property type="entry name" value="Helicase_ATP-bd"/>
</dbReference>
<evidence type="ECO:0000313" key="12">
    <source>
        <dbReference type="EMBL" id="VDK86499.1"/>
    </source>
</evidence>
<proteinExistence type="inferred from homology"/>
<feature type="compositionally biased region" description="Basic and acidic residues" evidence="8">
    <location>
        <begin position="1773"/>
        <end position="1789"/>
    </location>
</feature>
<dbReference type="GO" id="GO:0005730">
    <property type="term" value="C:nucleolus"/>
    <property type="evidence" value="ECO:0007669"/>
    <property type="project" value="TreeGrafter"/>
</dbReference>
<dbReference type="InterPro" id="IPR027417">
    <property type="entry name" value="P-loop_NTPase"/>
</dbReference>
<feature type="domain" description="CUE" evidence="9">
    <location>
        <begin position="1510"/>
        <end position="1553"/>
    </location>
</feature>
<dbReference type="PROSITE" id="PS00690">
    <property type="entry name" value="DEAH_ATP_HELICASE"/>
    <property type="match status" value="1"/>
</dbReference>
<dbReference type="Pfam" id="PF07717">
    <property type="entry name" value="OB_NTP_bind"/>
    <property type="match status" value="1"/>
</dbReference>
<reference evidence="12 13" key="1">
    <citation type="submission" date="2018-08" db="EMBL/GenBank/DDBJ databases">
        <authorList>
            <person name="Laetsch R D."/>
            <person name="Stevens L."/>
            <person name="Kumar S."/>
            <person name="Blaxter L. M."/>
        </authorList>
    </citation>
    <scope>NUCLEOTIDE SEQUENCE [LARGE SCALE GENOMIC DNA]</scope>
</reference>
<dbReference type="EMBL" id="UYRX01000823">
    <property type="protein sequence ID" value="VDK86499.1"/>
    <property type="molecule type" value="Genomic_DNA"/>
</dbReference>
<feature type="compositionally biased region" description="Basic and acidic residues" evidence="8">
    <location>
        <begin position="1749"/>
        <end position="1763"/>
    </location>
</feature>
<dbReference type="EC" id="3.6.4.13" evidence="2"/>
<dbReference type="SMART" id="SM00487">
    <property type="entry name" value="DEXDc"/>
    <property type="match status" value="1"/>
</dbReference>
<dbReference type="CDD" id="cd14364">
    <property type="entry name" value="CUE_ASCC2"/>
    <property type="match status" value="1"/>
</dbReference>
<dbReference type="GO" id="GO:0003723">
    <property type="term" value="F:RNA binding"/>
    <property type="evidence" value="ECO:0007669"/>
    <property type="project" value="TreeGrafter"/>
</dbReference>
<organism evidence="12 13">
    <name type="scientific">Litomosoides sigmodontis</name>
    <name type="common">Filarial nematode worm</name>
    <dbReference type="NCBI Taxonomy" id="42156"/>
    <lineage>
        <taxon>Eukaryota</taxon>
        <taxon>Metazoa</taxon>
        <taxon>Ecdysozoa</taxon>
        <taxon>Nematoda</taxon>
        <taxon>Chromadorea</taxon>
        <taxon>Rhabditida</taxon>
        <taxon>Spirurina</taxon>
        <taxon>Spiruromorpha</taxon>
        <taxon>Filarioidea</taxon>
        <taxon>Onchocercidae</taxon>
        <taxon>Litomosoides</taxon>
    </lineage>
</organism>
<dbReference type="FunFam" id="3.40.50.300:FF:000637">
    <property type="entry name" value="ATP-dependent RNA helicase DHX37/DHR1"/>
    <property type="match status" value="1"/>
</dbReference>
<dbReference type="Pfam" id="PF21010">
    <property type="entry name" value="HA2_C"/>
    <property type="match status" value="1"/>
</dbReference>
<feature type="domain" description="Helicase ATP-binding" evidence="10">
    <location>
        <begin position="288"/>
        <end position="454"/>
    </location>
</feature>
<feature type="domain" description="Helicase C-terminal" evidence="11">
    <location>
        <begin position="566"/>
        <end position="734"/>
    </location>
</feature>
<protein>
    <recommendedName>
        <fullName evidence="2">RNA helicase</fullName>
        <ecNumber evidence="2">3.6.4.13</ecNumber>
    </recommendedName>
</protein>
<keyword evidence="3" id="KW-0547">Nucleotide-binding</keyword>
<keyword evidence="5" id="KW-0347">Helicase</keyword>
<dbReference type="STRING" id="42156.A0A3P6TSW9"/>
<dbReference type="GO" id="GO:0005524">
    <property type="term" value="F:ATP binding"/>
    <property type="evidence" value="ECO:0007669"/>
    <property type="project" value="UniProtKB-KW"/>
</dbReference>
<dbReference type="SMART" id="SM00847">
    <property type="entry name" value="HA2"/>
    <property type="match status" value="1"/>
</dbReference>
<feature type="compositionally biased region" description="Basic and acidic residues" evidence="8">
    <location>
        <begin position="1798"/>
        <end position="1811"/>
    </location>
</feature>
<accession>A0A3P6TSW9</accession>
<evidence type="ECO:0000256" key="6">
    <source>
        <dbReference type="ARBA" id="ARBA00022840"/>
    </source>
</evidence>
<evidence type="ECO:0000259" key="10">
    <source>
        <dbReference type="PROSITE" id="PS51192"/>
    </source>
</evidence>
<name>A0A3P6TSW9_LITSI</name>
<keyword evidence="4" id="KW-0378">Hydrolase</keyword>
<dbReference type="PROSITE" id="PS51192">
    <property type="entry name" value="HELICASE_ATP_BIND_1"/>
    <property type="match status" value="1"/>
</dbReference>
<evidence type="ECO:0000313" key="13">
    <source>
        <dbReference type="Proteomes" id="UP000277928"/>
    </source>
</evidence>
<dbReference type="InterPro" id="IPR009060">
    <property type="entry name" value="UBA-like_sf"/>
</dbReference>
<dbReference type="SUPFAM" id="SSF46934">
    <property type="entry name" value="UBA-like"/>
    <property type="match status" value="1"/>
</dbReference>
<gene>
    <name evidence="12" type="ORF">NLS_LOCUS7651</name>
</gene>
<evidence type="ECO:0000259" key="9">
    <source>
        <dbReference type="PROSITE" id="PS51140"/>
    </source>
</evidence>
<evidence type="ECO:0000256" key="4">
    <source>
        <dbReference type="ARBA" id="ARBA00022801"/>
    </source>
</evidence>
<comment type="catalytic activity">
    <reaction evidence="7">
        <text>ATP + H2O = ADP + phosphate + H(+)</text>
        <dbReference type="Rhea" id="RHEA:13065"/>
        <dbReference type="ChEBI" id="CHEBI:15377"/>
        <dbReference type="ChEBI" id="CHEBI:15378"/>
        <dbReference type="ChEBI" id="CHEBI:30616"/>
        <dbReference type="ChEBI" id="CHEBI:43474"/>
        <dbReference type="ChEBI" id="CHEBI:456216"/>
        <dbReference type="EC" id="3.6.4.13"/>
    </reaction>
</comment>
<dbReference type="CDD" id="cd17982">
    <property type="entry name" value="DEXHc_DHX37"/>
    <property type="match status" value="1"/>
</dbReference>
<dbReference type="GO" id="GO:0043130">
    <property type="term" value="F:ubiquitin binding"/>
    <property type="evidence" value="ECO:0007669"/>
    <property type="project" value="InterPro"/>
</dbReference>
<dbReference type="PROSITE" id="PS51194">
    <property type="entry name" value="HELICASE_CTER"/>
    <property type="match status" value="1"/>
</dbReference>
<dbReference type="PANTHER" id="PTHR18934">
    <property type="entry name" value="ATP-DEPENDENT RNA HELICASE"/>
    <property type="match status" value="1"/>
</dbReference>
<dbReference type="Pfam" id="PF23362">
    <property type="entry name" value="DHX37_C"/>
    <property type="match status" value="1"/>
</dbReference>
<dbReference type="Pfam" id="PF00270">
    <property type="entry name" value="DEAD"/>
    <property type="match status" value="1"/>
</dbReference>
<feature type="compositionally biased region" description="Basic residues" evidence="8">
    <location>
        <begin position="1732"/>
        <end position="1741"/>
    </location>
</feature>
<evidence type="ECO:0000256" key="3">
    <source>
        <dbReference type="ARBA" id="ARBA00022741"/>
    </source>
</evidence>
<dbReference type="Proteomes" id="UP000277928">
    <property type="component" value="Unassembled WGS sequence"/>
</dbReference>
<dbReference type="Gene3D" id="1.20.120.1080">
    <property type="match status" value="1"/>
</dbReference>
<dbReference type="SMART" id="SM00490">
    <property type="entry name" value="HELICc"/>
    <property type="match status" value="1"/>
</dbReference>
<dbReference type="InterPro" id="IPR056371">
    <property type="entry name" value="DHX37-like_C"/>
</dbReference>
<dbReference type="Gene3D" id="1.10.8.10">
    <property type="entry name" value="DNA helicase RuvA subunit, C-terminal domain"/>
    <property type="match status" value="1"/>
</dbReference>
<evidence type="ECO:0000256" key="7">
    <source>
        <dbReference type="ARBA" id="ARBA00047984"/>
    </source>
</evidence>
<keyword evidence="13" id="KW-1185">Reference proteome</keyword>
<dbReference type="InterPro" id="IPR011709">
    <property type="entry name" value="DEAD-box_helicase_OB_fold"/>
</dbReference>
<evidence type="ECO:0000256" key="5">
    <source>
        <dbReference type="ARBA" id="ARBA00022806"/>
    </source>
</evidence>
<dbReference type="Pfam" id="PF00271">
    <property type="entry name" value="Helicase_C"/>
    <property type="match status" value="1"/>
</dbReference>
<dbReference type="OrthoDB" id="10025033at2759"/>
<dbReference type="SUPFAM" id="SSF52540">
    <property type="entry name" value="P-loop containing nucleoside triphosphate hydrolases"/>
    <property type="match status" value="1"/>
</dbReference>
<dbReference type="GO" id="GO:0003724">
    <property type="term" value="F:RNA helicase activity"/>
    <property type="evidence" value="ECO:0007669"/>
    <property type="project" value="UniProtKB-EC"/>
</dbReference>
<evidence type="ECO:0000256" key="1">
    <source>
        <dbReference type="ARBA" id="ARBA00008792"/>
    </source>
</evidence>
<feature type="region of interest" description="Disordered" evidence="8">
    <location>
        <begin position="1715"/>
        <end position="1811"/>
    </location>
</feature>
<dbReference type="Gene3D" id="3.40.50.300">
    <property type="entry name" value="P-loop containing nucleotide triphosphate hydrolases"/>
    <property type="match status" value="3"/>
</dbReference>
<dbReference type="PANTHER" id="PTHR18934:SF99">
    <property type="entry name" value="ATP-DEPENDENT RNA HELICASE DHX37-RELATED"/>
    <property type="match status" value="1"/>
</dbReference>
<evidence type="ECO:0000256" key="8">
    <source>
        <dbReference type="SAM" id="MobiDB-lite"/>
    </source>
</evidence>
<evidence type="ECO:0000256" key="2">
    <source>
        <dbReference type="ARBA" id="ARBA00012552"/>
    </source>
</evidence>
<dbReference type="CDD" id="cd18791">
    <property type="entry name" value="SF2_C_RHA"/>
    <property type="match status" value="1"/>
</dbReference>
<comment type="similarity">
    <text evidence="1">Belongs to the DEAD box helicase family. DEAH subfamily.</text>
</comment>
<feature type="compositionally biased region" description="Basic and acidic residues" evidence="8">
    <location>
        <begin position="1722"/>
        <end position="1731"/>
    </location>
</feature>
<evidence type="ECO:0000259" key="11">
    <source>
        <dbReference type="PROSITE" id="PS51194"/>
    </source>
</evidence>
<dbReference type="GO" id="GO:0016787">
    <property type="term" value="F:hydrolase activity"/>
    <property type="evidence" value="ECO:0007669"/>
    <property type="project" value="UniProtKB-KW"/>
</dbReference>
<dbReference type="GO" id="GO:0000462">
    <property type="term" value="P:maturation of SSU-rRNA from tricistronic rRNA transcript (SSU-rRNA, 5.8S rRNA, LSU-rRNA)"/>
    <property type="evidence" value="ECO:0007669"/>
    <property type="project" value="TreeGrafter"/>
</dbReference>
<dbReference type="InterPro" id="IPR001650">
    <property type="entry name" value="Helicase_C-like"/>
</dbReference>
<dbReference type="InterPro" id="IPR041800">
    <property type="entry name" value="ASCC2_CUE"/>
</dbReference>
<dbReference type="InterPro" id="IPR003892">
    <property type="entry name" value="CUE"/>
</dbReference>
<dbReference type="InterPro" id="IPR007502">
    <property type="entry name" value="Helicase-assoc_dom"/>
</dbReference>
<dbReference type="InterPro" id="IPR002464">
    <property type="entry name" value="DNA/RNA_helicase_DEAH_CS"/>
</dbReference>
<sequence>MKKKVTQGASENECLEQAAMNADDYNNPVDTTNALILPAKTKKKKTKKSGDKVINRKKDEARKRRLEEVEAKISKTKRKKLMKIMQRKEKKESRESLLENLMKYQLPTGTMSKLTAEVRPRKLEKSEEGFVQKKLSNLAGCKCIPLPEQSTKAVQENYYETGSESEDDVLITKQVTLTSVNAESSKCIASDNEVGGKQVEVNTDRREGDLKNTDCGEIKIKCSEVDLLEPSTSELDIANLPAKISPLKNKISVLHDSHKSNFVPVNRSESVEARRSKLPIYAEEQSIMEAINDNCATIICGETGSGKTTQLPQFLYEAGYARDGKLIGITEPRRVAAISMAARVAEEMNLPNAVSYQIRYEGNRSAETSILFMTDGVLMKEMQKDVVLSAYSVIIIDEAHERSMYSDVLIGLLTRIAPYRLRMGSPLKLIIMSATLRLDDFKNKRLFPVSLPPILTIDARQYPVSVHFEKRTPENYLTAAYHKICEIHEKKGPGTILVFLSGKLELVFIVGYGLVKMARGTLYDEKSCERKRRKVGGKKLKQDKLELAKTVLDKSKSAEKFADDELTDDRFADADNLDCGDSGSEINETDFCPDALRRRNSSAPPLFCLPLYSLLSSKKQQRIFEPSPNGYRMCVIATNVAETSLTIPAVRYVVDSGREKRRHYDPITGVSQFVINWISQASADQRAGRAGRVQPGEVYRLYSSAVYSDFEKFSLPEILCKPVDQLILHLKSMNIVKVANFPFPTPPDKDSLEEAEKRLIRLKALQVTVKNSVKESRISLLGKTLSIFPLAPAFAKILVLANQHSLLTHACCLVAALSVREPLIPLYSLRGESVEETQALMLEALKQRRSWCPLGQARNFGDLTVILRAILSVESEGSGSEEDCRRVGVRHKALIEIQKLRQQITKIISSRCPQHKPFTAKLHIKPPTDEEMLVLRQIVTASLTDNIARRVDPIATENVPKGAYQSQKLKDFVYIDPSSILFKDEPDWVLYQEIIERKDKKYMQNVICVEESWLPHLANTYCHFTPVKEAKPRYDSATDTILILMNGKFSDMSWPLGKVEQPLPVDINLYRYFAQFFLDGSVCPLLSTYADKLLLSPSTMTKPWAKLQLRAERLLNALVEYEVTSRMRLLEVWRSKSEYLLDEYLEWLPKFLHEKTMAKLLLQRFEDTDTDSWISNWRYGTESLNNILALPESALRSRMSNDRQILELVDSFLDIFPKSWKKDGAVSRALNRNLESDSGEEIRALIIAMYKNILMLFLRLAKEFVGGQNRQKSILFDLNRLFRAIVIFRTSNQNAIEKIVTDAFDTRQFTETDVETFIKTMEEELIDHGDDVSFSKNDVSKLEGFLEKCLIGFEGLTVVSSLLFEHLSRVVLCDFLYGMALFVDNLEECYCIEQVMNISTDSRENFRILLALVDNVIASAYSLFHAVIICITSVDELYNVVVNCLQCKRFMFYYSIIYPIEEVLKRCNEEQKKYINVTLEHIRGNCITCILEQLKNRGILAGLGSPATQEVQEKIDYLADLLPHFSLPFIHLCLRHFGYETEQTANALLNTTELPLDLQALISAELKAEDPPVIFAGSPPFYDFTDDTVADSKVNETKLSSALICMKPPQLSIDHSSSQTASGSKADRENLRAEFGVEAFLKRKKVNEQIKNKPSFTETFDVPDSEKVAVRPTYEQYRYTKAVSPECNMYDDEYDDTYDDQCQTYDFDFKQDEANGAAGSEEGTKTEEGGARRKKYLKNNRKVTSAIVPDEKNQKNACEEAVREVGNSSRNGCNERQRPGYTGGRDRQLKERHKGEFRRRQADKKMRGGMF</sequence>
<dbReference type="InterPro" id="IPR011545">
    <property type="entry name" value="DEAD/DEAH_box_helicase_dom"/>
</dbReference>